<comment type="caution">
    <text evidence="2">The sequence shown here is derived from an EMBL/GenBank/DDBJ whole genome shotgun (WGS) entry which is preliminary data.</text>
</comment>
<feature type="chain" id="PRO_5046339231" evidence="1">
    <location>
        <begin position="24"/>
        <end position="491"/>
    </location>
</feature>
<accession>A0ABQ0AIS9</accession>
<evidence type="ECO:0000313" key="2">
    <source>
        <dbReference type="EMBL" id="GAA6195743.1"/>
    </source>
</evidence>
<evidence type="ECO:0000256" key="1">
    <source>
        <dbReference type="SAM" id="SignalP"/>
    </source>
</evidence>
<proteinExistence type="predicted"/>
<evidence type="ECO:0000313" key="3">
    <source>
        <dbReference type="Proteomes" id="UP001441944"/>
    </source>
</evidence>
<dbReference type="RefSeq" id="WP_353397906.1">
    <property type="nucleotide sequence ID" value="NZ_BAABWU010000003.1"/>
</dbReference>
<dbReference type="EMBL" id="BAABWU010000003">
    <property type="protein sequence ID" value="GAA6195743.1"/>
    <property type="molecule type" value="Genomic_DNA"/>
</dbReference>
<feature type="signal peptide" evidence="1">
    <location>
        <begin position="1"/>
        <end position="23"/>
    </location>
</feature>
<keyword evidence="3" id="KW-1185">Reference proteome</keyword>
<gene>
    <name evidence="2" type="ORF">NBRC116598_11870</name>
</gene>
<organism evidence="2 3">
    <name type="scientific">Pseudophaeobacter arcticus</name>
    <dbReference type="NCBI Taxonomy" id="385492"/>
    <lineage>
        <taxon>Bacteria</taxon>
        <taxon>Pseudomonadati</taxon>
        <taxon>Pseudomonadota</taxon>
        <taxon>Alphaproteobacteria</taxon>
        <taxon>Rhodobacterales</taxon>
        <taxon>Paracoccaceae</taxon>
        <taxon>Pseudophaeobacter</taxon>
    </lineage>
</organism>
<reference evidence="2 3" key="1">
    <citation type="submission" date="2024-04" db="EMBL/GenBank/DDBJ databases">
        <title>Draft genome sequence of Pseudophaeobacter arcticus NBRC 116598.</title>
        <authorList>
            <person name="Miyakawa T."/>
            <person name="Kusuya Y."/>
            <person name="Miura T."/>
        </authorList>
    </citation>
    <scope>NUCLEOTIDE SEQUENCE [LARGE SCALE GENOMIC DNA]</scope>
    <source>
        <strain evidence="2 3">SU-CL00105</strain>
    </source>
</reference>
<dbReference type="Proteomes" id="UP001441944">
    <property type="component" value="Unassembled WGS sequence"/>
</dbReference>
<protein>
    <submittedName>
        <fullName evidence="2">Uncharacterized protein</fullName>
    </submittedName>
</protein>
<sequence>MAEVIRILAAALFLILSSPAFSAAVVEEAIDGNARLDGDRDTTKGATLSFDWKAEIRLGLLMGEPVVSVRFIWADPIGIVTLPQLTPSGRSYRPVHLTQLPVDLRQHPRLLDVKLRMTFSDGVSLLDHVADVGVTGPPGRWSFNVPGSPDWERLFRVHGQDAFVSENTAKIAVQNGLSLVSVVLEDATISLYHLHEDYVRLYGAREEYRVLGTAYKRVLDGLQRSYGVDASGISGGWTDAYFVAENSGSIDSSKVWEERVRKLEQVLIKLSSLPEELRAGDNHGPYEQAVADADLIQRAAGPAVRGYRAEGANPDSQPQGREPMFDGAYRLALLRGEHWIVDSDSGDAIRMLSTDSEILVAGLILYRESLSNTPCRGGNIALALHDPVSEAEVSHLDISCFLEGRTASVKEVATPDEVYPRIVLTLPTREPRKFTKTVTCRHCGRSSTRTGKLTEYYHADVTVGPDLGVTMGKEVSDVPGRICPALVLCRN</sequence>
<name>A0ABQ0AIS9_9RHOB</name>
<keyword evidence="1" id="KW-0732">Signal</keyword>